<proteinExistence type="predicted"/>
<name>A0A0F9HXQ0_9ZZZZ</name>
<protein>
    <submittedName>
        <fullName evidence="1">Uncharacterized protein</fullName>
    </submittedName>
</protein>
<accession>A0A0F9HXQ0</accession>
<organism evidence="1">
    <name type="scientific">marine sediment metagenome</name>
    <dbReference type="NCBI Taxonomy" id="412755"/>
    <lineage>
        <taxon>unclassified sequences</taxon>
        <taxon>metagenomes</taxon>
        <taxon>ecological metagenomes</taxon>
    </lineage>
</organism>
<gene>
    <name evidence="1" type="ORF">LCGC14_1650550</name>
</gene>
<sequence>ALLDEEEETLRSWIAKDGMLDAYKLREYLFADVATMDAVLADEMAD</sequence>
<feature type="non-terminal residue" evidence="1">
    <location>
        <position position="1"/>
    </location>
</feature>
<dbReference type="EMBL" id="LAZR01013874">
    <property type="protein sequence ID" value="KKM19937.1"/>
    <property type="molecule type" value="Genomic_DNA"/>
</dbReference>
<reference evidence="1" key="1">
    <citation type="journal article" date="2015" name="Nature">
        <title>Complex archaea that bridge the gap between prokaryotes and eukaryotes.</title>
        <authorList>
            <person name="Spang A."/>
            <person name="Saw J.H."/>
            <person name="Jorgensen S.L."/>
            <person name="Zaremba-Niedzwiedzka K."/>
            <person name="Martijn J."/>
            <person name="Lind A.E."/>
            <person name="van Eijk R."/>
            <person name="Schleper C."/>
            <person name="Guy L."/>
            <person name="Ettema T.J."/>
        </authorList>
    </citation>
    <scope>NUCLEOTIDE SEQUENCE</scope>
</reference>
<comment type="caution">
    <text evidence="1">The sequence shown here is derived from an EMBL/GenBank/DDBJ whole genome shotgun (WGS) entry which is preliminary data.</text>
</comment>
<evidence type="ECO:0000313" key="1">
    <source>
        <dbReference type="EMBL" id="KKM19937.1"/>
    </source>
</evidence>
<dbReference type="AlphaFoldDB" id="A0A0F9HXQ0"/>